<dbReference type="OMA" id="NCISREV"/>
<dbReference type="InterPro" id="IPR051647">
    <property type="entry name" value="Mediator_comp_sub12"/>
</dbReference>
<dbReference type="EMBL" id="HG670675">
    <property type="protein sequence ID" value="CDI77458.1"/>
    <property type="molecule type" value="Genomic_DNA"/>
</dbReference>
<evidence type="ECO:0000313" key="2">
    <source>
        <dbReference type="EMBL" id="CDI77458.1"/>
    </source>
</evidence>
<dbReference type="OrthoDB" id="350958at2759"/>
<sequence>MFRLMVVQQQQQAQQQQSTPIEGGRGRDGGRCVCCISSSARAAAADMSAELAAIQTLETQPQRLQQQKLQQLQQRSGGGVIRRFIEPADPMGRRRRRERASKQLLQVRSPVRFSSPTRAPTARVTRQLLQQQQQQQRHHGVAHPAGADSVAAVISRFVAACRSFERHQGQQREHELRQQRQAIEAGTAEYLLAARAAVAAAPVACIQAALQAVQQQSLPLSLLLPIADAFYAAAEERIQQEEDLALLNRQQQQQQQRQSAEDLLQLALLLQPRAFVLGGKQQQQQIEELLLLLPPQTRQRQKQSLKAALQLLARLLLRESPLLLRESVLARALLQASDQGLQHLVQHAAANSLRDCTENRRISSSCYNARVALGAALLRSCAAGKPSKEVVNAAVAFLTPAAAAAAAESRSGSEYSLQQQQQQLAAWCDVAAALCMKLQQAQLLQHLLPAVQAAICASLCRLQQRQQQTGVETVDSAARQLEPAAAALVLVRARAAFAADAARAAATGGDPAATTRADRISTANPNPKTELFSRALKGLAQQHYQRQQQERSGELAAAVSALQEAFLRLWRQLQQQQQQQQQRRATHRPHPSSPFSCGTGSAEDAAAAAAVAKTVGTATEASTPTSSQATTDLEAVLLGLLQKLLLLADIPQQQQLSEFLNCISREVLPACDLQQALLLLQCTVQLLECSQLQQQQHQPTLHLGSFVDSLLLAVVRGIKRHKRDNSSSSTGSSSRLRGLGFLADTLFSPSLKRHLLLPGCGSDAADAAASALVDQLQFEIQLLHRQQHLGIKHRVALQEQVVLAVLRTVCGAHSIGESKSAVQPAAAGPGEVAQSGAAAAAAAPADIFRFSCCSPQMLRVLTETMILLHSTGEAVVAVAARASTPEAAAAESQQQPHFQAAAAQAVKRHSNSLVLAAAALARCLQYSSTGDPAIVQERWGVFGLLARLYDSAAYFFSRCNGAAAAADATAALTAEQVSLVLMVQLPMSVLVLLQCHLLLLEGCMQQQLLVGAGTELATAFAGTSFGGSMPQTTAAAVAAAAAATRSPAAERLLRGIQRGLRSCSLRTESLEVVGAATHLLGKIQSVAQQG</sequence>
<feature type="region of interest" description="Disordered" evidence="1">
    <location>
        <begin position="9"/>
        <end position="28"/>
    </location>
</feature>
<dbReference type="RefSeq" id="XP_013252179.1">
    <property type="nucleotide sequence ID" value="XM_013396725.1"/>
</dbReference>
<keyword evidence="3" id="KW-1185">Reference proteome</keyword>
<feature type="region of interest" description="Disordered" evidence="1">
    <location>
        <begin position="577"/>
        <end position="600"/>
    </location>
</feature>
<dbReference type="Proteomes" id="UP000018050">
    <property type="component" value="Unassembled WGS sequence"/>
</dbReference>
<accession>U6GDP3</accession>
<evidence type="ECO:0000256" key="1">
    <source>
        <dbReference type="SAM" id="MobiDB-lite"/>
    </source>
</evidence>
<feature type="region of interest" description="Disordered" evidence="1">
    <location>
        <begin position="506"/>
        <end position="527"/>
    </location>
</feature>
<feature type="compositionally biased region" description="Low complexity" evidence="1">
    <location>
        <begin position="506"/>
        <end position="515"/>
    </location>
</feature>
<gene>
    <name evidence="2" type="ORF">EAH_00024920</name>
</gene>
<dbReference type="AlphaFoldDB" id="U6GDP3"/>
<dbReference type="GO" id="GO:0003713">
    <property type="term" value="F:transcription coactivator activity"/>
    <property type="evidence" value="ECO:0007669"/>
    <property type="project" value="TreeGrafter"/>
</dbReference>
<organism evidence="2 3">
    <name type="scientific">Eimeria acervulina</name>
    <name type="common">Coccidian parasite</name>
    <dbReference type="NCBI Taxonomy" id="5801"/>
    <lineage>
        <taxon>Eukaryota</taxon>
        <taxon>Sar</taxon>
        <taxon>Alveolata</taxon>
        <taxon>Apicomplexa</taxon>
        <taxon>Conoidasida</taxon>
        <taxon>Coccidia</taxon>
        <taxon>Eucoccidiorida</taxon>
        <taxon>Eimeriorina</taxon>
        <taxon>Eimeriidae</taxon>
        <taxon>Eimeria</taxon>
    </lineage>
</organism>
<dbReference type="PANTHER" id="PTHR46007:SF12">
    <property type="entry name" value="C2H2-TYPE DOMAIN-CONTAINING PROTEIN-RELATED"/>
    <property type="match status" value="1"/>
</dbReference>
<dbReference type="VEuPathDB" id="ToxoDB:EAH_00024920"/>
<evidence type="ECO:0000313" key="3">
    <source>
        <dbReference type="Proteomes" id="UP000018050"/>
    </source>
</evidence>
<reference evidence="2" key="2">
    <citation type="submission" date="2013-10" db="EMBL/GenBank/DDBJ databases">
        <authorList>
            <person name="Aslett M."/>
        </authorList>
    </citation>
    <scope>NUCLEOTIDE SEQUENCE</scope>
    <source>
        <strain evidence="2">Houghton</strain>
    </source>
</reference>
<dbReference type="GO" id="GO:0045944">
    <property type="term" value="P:positive regulation of transcription by RNA polymerase II"/>
    <property type="evidence" value="ECO:0007669"/>
    <property type="project" value="TreeGrafter"/>
</dbReference>
<dbReference type="PANTHER" id="PTHR46007">
    <property type="entry name" value="MEDIATOR OF RNA POLYMERASE II TRANSCRIPTION SUBUNIT 12"/>
    <property type="match status" value="1"/>
</dbReference>
<dbReference type="GeneID" id="25270562"/>
<reference evidence="2" key="1">
    <citation type="submission" date="2013-10" db="EMBL/GenBank/DDBJ databases">
        <title>Genomic analysis of the causative agents of coccidiosis in chickens.</title>
        <authorList>
            <person name="Reid A.J."/>
            <person name="Blake D."/>
            <person name="Billington K."/>
            <person name="Browne H."/>
            <person name="Dunn M."/>
            <person name="Hung S."/>
            <person name="Kawahara F."/>
            <person name="Miranda-Saavedra D."/>
            <person name="Mourier T."/>
            <person name="Nagra H."/>
            <person name="Otto T.D."/>
            <person name="Rawlings N."/>
            <person name="Sanchez A."/>
            <person name="Sanders M."/>
            <person name="Subramaniam C."/>
            <person name="Tay Y."/>
            <person name="Dear P."/>
            <person name="Doerig C."/>
            <person name="Gruber A."/>
            <person name="Parkinson J."/>
            <person name="Shirley M."/>
            <person name="Wan K.L."/>
            <person name="Berriman M."/>
            <person name="Tomley F."/>
            <person name="Pain A."/>
        </authorList>
    </citation>
    <scope>NUCLEOTIDE SEQUENCE</scope>
    <source>
        <strain evidence="2">Houghton</strain>
    </source>
</reference>
<proteinExistence type="predicted"/>
<name>U6GDP3_EIMAC</name>
<dbReference type="GO" id="GO:0016592">
    <property type="term" value="C:mediator complex"/>
    <property type="evidence" value="ECO:0007669"/>
    <property type="project" value="TreeGrafter"/>
</dbReference>
<protein>
    <submittedName>
        <fullName evidence="2">Uncharacterized protein</fullName>
    </submittedName>
</protein>